<reference evidence="3" key="1">
    <citation type="submission" date="2017-09" db="EMBL/GenBank/DDBJ databases">
        <title>Polyketide synthases of a Diaporthe helianthi virulent isolate.</title>
        <authorList>
            <person name="Baroncelli R."/>
        </authorList>
    </citation>
    <scope>NUCLEOTIDE SEQUENCE [LARGE SCALE GENOMIC DNA]</scope>
    <source>
        <strain evidence="3">7/96</strain>
    </source>
</reference>
<dbReference type="PANTHER" id="PTHR13622">
    <property type="entry name" value="THIAMIN PYROPHOSPHOKINASE"/>
    <property type="match status" value="1"/>
</dbReference>
<dbReference type="InterPro" id="IPR020084">
    <property type="entry name" value="NUDIX_hydrolase_CS"/>
</dbReference>
<gene>
    <name evidence="3" type="ORF">DHEL01_v212113</name>
</gene>
<accession>A0A2P5HGV8</accession>
<feature type="domain" description="Nudix hydrolase" evidence="2">
    <location>
        <begin position="137"/>
        <end position="283"/>
    </location>
</feature>
<dbReference type="Proteomes" id="UP000094444">
    <property type="component" value="Unassembled WGS sequence"/>
</dbReference>
<dbReference type="Gene3D" id="3.90.79.10">
    <property type="entry name" value="Nucleoside Triphosphate Pyrophosphohydrolase"/>
    <property type="match status" value="1"/>
</dbReference>
<sequence length="320" mass="35898">MPGFLDIIELCNNFPQDDSVNSEAYDQMVKSLWLFYLPDDPNPHGYLIDSVVERMPWTSDFRLTTSPRKEVHLLKHKDTEDWQQGCNEAIENLIKLARERKVFPRLGKKTDEQFPIVGAQFDISIERSAISLFGIIGRGAHMTVYVRSDEGLKFWIPRRSATKSTYPGMLDQAVAGGVARGESPLECIVREAGEESGLSAEMVGGNVVAAGTVTWFNISDEKAGGEPGLMNPGIIYVYDLEIGEDVVLEPVEDDIDSFSLMGVDEVKECLRRGDFKPSCAMVMLDFFIRHGLITAENEKDYETIASRLHRKLPFRTSPNL</sequence>
<dbReference type="OrthoDB" id="10261522at2759"/>
<dbReference type="EMBL" id="MAVT02002227">
    <property type="protein sequence ID" value="POS69493.1"/>
    <property type="molecule type" value="Genomic_DNA"/>
</dbReference>
<dbReference type="FunFam" id="3.90.79.10:FF:000019">
    <property type="entry name" value="Thiamin pyrophosphokinase, putative"/>
    <property type="match status" value="1"/>
</dbReference>
<dbReference type="STRING" id="158607.A0A2P5HGV8"/>
<name>A0A2P5HGV8_DIAHE</name>
<dbReference type="GO" id="GO:0016301">
    <property type="term" value="F:kinase activity"/>
    <property type="evidence" value="ECO:0007669"/>
    <property type="project" value="UniProtKB-KW"/>
</dbReference>
<dbReference type="PANTHER" id="PTHR13622:SF11">
    <property type="entry name" value="THIAMIN PYROPHOSPHOKINASE"/>
    <property type="match status" value="1"/>
</dbReference>
<evidence type="ECO:0000256" key="1">
    <source>
        <dbReference type="ARBA" id="ARBA00022801"/>
    </source>
</evidence>
<evidence type="ECO:0000313" key="4">
    <source>
        <dbReference type="Proteomes" id="UP000094444"/>
    </source>
</evidence>
<keyword evidence="1" id="KW-0378">Hydrolase</keyword>
<dbReference type="GO" id="GO:0044715">
    <property type="term" value="F:8-oxo-dGDP phosphatase activity"/>
    <property type="evidence" value="ECO:0007669"/>
    <property type="project" value="UniProtKB-ARBA"/>
</dbReference>
<dbReference type="PROSITE" id="PS00893">
    <property type="entry name" value="NUDIX_BOX"/>
    <property type="match status" value="1"/>
</dbReference>
<dbReference type="PROSITE" id="PS51462">
    <property type="entry name" value="NUDIX"/>
    <property type="match status" value="1"/>
</dbReference>
<evidence type="ECO:0000259" key="2">
    <source>
        <dbReference type="PROSITE" id="PS51462"/>
    </source>
</evidence>
<protein>
    <submittedName>
        <fullName evidence="3">Thiamine pyrophosphokinase</fullName>
    </submittedName>
</protein>
<dbReference type="SUPFAM" id="SSF55811">
    <property type="entry name" value="Nudix"/>
    <property type="match status" value="1"/>
</dbReference>
<dbReference type="InterPro" id="IPR000086">
    <property type="entry name" value="NUDIX_hydrolase_dom"/>
</dbReference>
<dbReference type="InParanoid" id="A0A2P5HGV8"/>
<comment type="caution">
    <text evidence="3">The sequence shown here is derived from an EMBL/GenBank/DDBJ whole genome shotgun (WGS) entry which is preliminary data.</text>
</comment>
<evidence type="ECO:0000313" key="3">
    <source>
        <dbReference type="EMBL" id="POS69493.1"/>
    </source>
</evidence>
<proteinExistence type="predicted"/>
<dbReference type="InterPro" id="IPR015797">
    <property type="entry name" value="NUDIX_hydrolase-like_dom_sf"/>
</dbReference>
<keyword evidence="4" id="KW-1185">Reference proteome</keyword>
<dbReference type="Pfam" id="PF00293">
    <property type="entry name" value="NUDIX"/>
    <property type="match status" value="1"/>
</dbReference>
<dbReference type="CDD" id="cd03676">
    <property type="entry name" value="NUDIX_Tnr3_like"/>
    <property type="match status" value="1"/>
</dbReference>
<organism evidence="3 4">
    <name type="scientific">Diaporthe helianthi</name>
    <dbReference type="NCBI Taxonomy" id="158607"/>
    <lineage>
        <taxon>Eukaryota</taxon>
        <taxon>Fungi</taxon>
        <taxon>Dikarya</taxon>
        <taxon>Ascomycota</taxon>
        <taxon>Pezizomycotina</taxon>
        <taxon>Sordariomycetes</taxon>
        <taxon>Sordariomycetidae</taxon>
        <taxon>Diaporthales</taxon>
        <taxon>Diaporthaceae</taxon>
        <taxon>Diaporthe</taxon>
    </lineage>
</organism>
<dbReference type="AlphaFoldDB" id="A0A2P5HGV8"/>